<dbReference type="Proteomes" id="UP000308652">
    <property type="component" value="Unassembled WGS sequence"/>
</dbReference>
<feature type="transmembrane region" description="Helical" evidence="1">
    <location>
        <begin position="205"/>
        <end position="232"/>
    </location>
</feature>
<dbReference type="STRING" id="68775.A0A5C3LW34"/>
<dbReference type="GO" id="GO:0006457">
    <property type="term" value="P:protein folding"/>
    <property type="evidence" value="ECO:0007669"/>
    <property type="project" value="TreeGrafter"/>
</dbReference>
<name>A0A5C3LW34_9AGAR</name>
<dbReference type="GO" id="GO:0051082">
    <property type="term" value="F:unfolded protein binding"/>
    <property type="evidence" value="ECO:0007669"/>
    <property type="project" value="TreeGrafter"/>
</dbReference>
<feature type="transmembrane region" description="Helical" evidence="1">
    <location>
        <begin position="100"/>
        <end position="122"/>
    </location>
</feature>
<gene>
    <name evidence="2" type="ORF">BDQ12DRAFT_699112</name>
</gene>
<proteinExistence type="predicted"/>
<evidence type="ECO:0000256" key="1">
    <source>
        <dbReference type="SAM" id="Phobius"/>
    </source>
</evidence>
<accession>A0A5C3LW34</accession>
<protein>
    <submittedName>
        <fullName evidence="2">Chitin synthase III catalytic subunit</fullName>
    </submittedName>
</protein>
<feature type="transmembrane region" description="Helical" evidence="1">
    <location>
        <begin position="134"/>
        <end position="154"/>
    </location>
</feature>
<keyword evidence="1" id="KW-1133">Transmembrane helix</keyword>
<feature type="transmembrane region" description="Helical" evidence="1">
    <location>
        <begin position="244"/>
        <end position="263"/>
    </location>
</feature>
<dbReference type="InterPro" id="IPR022057">
    <property type="entry name" value="Chs7"/>
</dbReference>
<keyword evidence="3" id="KW-1185">Reference proteome</keyword>
<evidence type="ECO:0000313" key="2">
    <source>
        <dbReference type="EMBL" id="TFK37354.1"/>
    </source>
</evidence>
<dbReference type="EMBL" id="ML213608">
    <property type="protein sequence ID" value="TFK37354.1"/>
    <property type="molecule type" value="Genomic_DNA"/>
</dbReference>
<keyword evidence="1" id="KW-0812">Transmembrane</keyword>
<dbReference type="PANTHER" id="PTHR35329:SF1">
    <property type="entry name" value="CHITIN SYNTHASE EXPORT CHAPERONE"/>
    <property type="match status" value="1"/>
</dbReference>
<dbReference type="PANTHER" id="PTHR35329">
    <property type="entry name" value="CHITIN SYNTHASE EXPORT CHAPERONE"/>
    <property type="match status" value="1"/>
</dbReference>
<evidence type="ECO:0000313" key="3">
    <source>
        <dbReference type="Proteomes" id="UP000308652"/>
    </source>
</evidence>
<organism evidence="2 3">
    <name type="scientific">Crucibulum laeve</name>
    <dbReference type="NCBI Taxonomy" id="68775"/>
    <lineage>
        <taxon>Eukaryota</taxon>
        <taxon>Fungi</taxon>
        <taxon>Dikarya</taxon>
        <taxon>Basidiomycota</taxon>
        <taxon>Agaricomycotina</taxon>
        <taxon>Agaricomycetes</taxon>
        <taxon>Agaricomycetidae</taxon>
        <taxon>Agaricales</taxon>
        <taxon>Agaricineae</taxon>
        <taxon>Nidulariaceae</taxon>
        <taxon>Crucibulum</taxon>
    </lineage>
</organism>
<feature type="transmembrane region" description="Helical" evidence="1">
    <location>
        <begin position="166"/>
        <end position="185"/>
    </location>
</feature>
<dbReference type="AlphaFoldDB" id="A0A5C3LW34"/>
<reference evidence="2 3" key="1">
    <citation type="journal article" date="2019" name="Nat. Ecol. Evol.">
        <title>Megaphylogeny resolves global patterns of mushroom evolution.</title>
        <authorList>
            <person name="Varga T."/>
            <person name="Krizsan K."/>
            <person name="Foldi C."/>
            <person name="Dima B."/>
            <person name="Sanchez-Garcia M."/>
            <person name="Sanchez-Ramirez S."/>
            <person name="Szollosi G.J."/>
            <person name="Szarkandi J.G."/>
            <person name="Papp V."/>
            <person name="Albert L."/>
            <person name="Andreopoulos W."/>
            <person name="Angelini C."/>
            <person name="Antonin V."/>
            <person name="Barry K.W."/>
            <person name="Bougher N.L."/>
            <person name="Buchanan P."/>
            <person name="Buyck B."/>
            <person name="Bense V."/>
            <person name="Catcheside P."/>
            <person name="Chovatia M."/>
            <person name="Cooper J."/>
            <person name="Damon W."/>
            <person name="Desjardin D."/>
            <person name="Finy P."/>
            <person name="Geml J."/>
            <person name="Haridas S."/>
            <person name="Hughes K."/>
            <person name="Justo A."/>
            <person name="Karasinski D."/>
            <person name="Kautmanova I."/>
            <person name="Kiss B."/>
            <person name="Kocsube S."/>
            <person name="Kotiranta H."/>
            <person name="LaButti K.M."/>
            <person name="Lechner B.E."/>
            <person name="Liimatainen K."/>
            <person name="Lipzen A."/>
            <person name="Lukacs Z."/>
            <person name="Mihaltcheva S."/>
            <person name="Morgado L.N."/>
            <person name="Niskanen T."/>
            <person name="Noordeloos M.E."/>
            <person name="Ohm R.A."/>
            <person name="Ortiz-Santana B."/>
            <person name="Ovrebo C."/>
            <person name="Racz N."/>
            <person name="Riley R."/>
            <person name="Savchenko A."/>
            <person name="Shiryaev A."/>
            <person name="Soop K."/>
            <person name="Spirin V."/>
            <person name="Szebenyi C."/>
            <person name="Tomsovsky M."/>
            <person name="Tulloss R.E."/>
            <person name="Uehling J."/>
            <person name="Grigoriev I.V."/>
            <person name="Vagvolgyi C."/>
            <person name="Papp T."/>
            <person name="Martin F.M."/>
            <person name="Miettinen O."/>
            <person name="Hibbett D.S."/>
            <person name="Nagy L.G."/>
        </authorList>
    </citation>
    <scope>NUCLEOTIDE SEQUENCE [LARGE SCALE GENOMIC DNA]</scope>
    <source>
        <strain evidence="2 3">CBS 166.37</strain>
    </source>
</reference>
<dbReference type="OrthoDB" id="5582162at2759"/>
<dbReference type="GO" id="GO:0005789">
    <property type="term" value="C:endoplasmic reticulum membrane"/>
    <property type="evidence" value="ECO:0007669"/>
    <property type="project" value="TreeGrafter"/>
</dbReference>
<feature type="transmembrane region" description="Helical" evidence="1">
    <location>
        <begin position="275"/>
        <end position="296"/>
    </location>
</feature>
<keyword evidence="1" id="KW-0472">Membrane</keyword>
<sequence>MPTHFGDFQPLCSETPSYPWCNLFYRQLQRASNSTLLPPSVPSVSAPVGINPECGILRTGHDGSIGNVANIAVCGASVFFVAFLVWACNRRKAAVGRIELLLFLSLYLLTLPLQLLTTGSILEQGSLPLVVLTAIHAGSVAALFWSLLANALVATQVVEDGTMSSMVPFSIFALAVFGGTTYISMDVALGITQTIGGLSNPPERLGSIALFVLTSIWPGVTALLYLLIMSYIVLKVLNETRPMWFYLLAAALFVLSQLDWFLLSKVICKGSNQKVDGSFIATLLETASVGVLYLAWKSITEESWDDDAYYPS</sequence>
<dbReference type="Pfam" id="PF12271">
    <property type="entry name" value="Chs7"/>
    <property type="match status" value="1"/>
</dbReference>
<feature type="transmembrane region" description="Helical" evidence="1">
    <location>
        <begin position="68"/>
        <end position="88"/>
    </location>
</feature>